<dbReference type="STRING" id="1121409.SAMN02745124_03741"/>
<organism evidence="2 3">
    <name type="scientific">Desulfofustis glycolicus DSM 9705</name>
    <dbReference type="NCBI Taxonomy" id="1121409"/>
    <lineage>
        <taxon>Bacteria</taxon>
        <taxon>Pseudomonadati</taxon>
        <taxon>Thermodesulfobacteriota</taxon>
        <taxon>Desulfobulbia</taxon>
        <taxon>Desulfobulbales</taxon>
        <taxon>Desulfocapsaceae</taxon>
        <taxon>Desulfofustis</taxon>
    </lineage>
</organism>
<proteinExistence type="predicted"/>
<accession>A0A1M5Y943</accession>
<reference evidence="2 3" key="1">
    <citation type="submission" date="2016-11" db="EMBL/GenBank/DDBJ databases">
        <authorList>
            <person name="Jaros S."/>
            <person name="Januszkiewicz K."/>
            <person name="Wedrychowicz H."/>
        </authorList>
    </citation>
    <scope>NUCLEOTIDE SEQUENCE [LARGE SCALE GENOMIC DNA]</scope>
    <source>
        <strain evidence="2 3">DSM 9705</strain>
    </source>
</reference>
<sequence>MEAFFNKIMAFVDSTELIDQVKDVDYVGLFTNPWFLVPFIVLVGYLLFKQKWRDIIFLVIFFGIWWASGTEYMQTLVVGDELQVSKVLPVLFGGAAVLGIIVYLLFGRSD</sequence>
<feature type="transmembrane region" description="Helical" evidence="1">
    <location>
        <begin position="26"/>
        <end position="48"/>
    </location>
</feature>
<feature type="transmembrane region" description="Helical" evidence="1">
    <location>
        <begin position="55"/>
        <end position="75"/>
    </location>
</feature>
<dbReference type="EMBL" id="FQXS01000030">
    <property type="protein sequence ID" value="SHI08358.1"/>
    <property type="molecule type" value="Genomic_DNA"/>
</dbReference>
<keyword evidence="1" id="KW-0812">Transmembrane</keyword>
<name>A0A1M5Y943_9BACT</name>
<evidence type="ECO:0000256" key="1">
    <source>
        <dbReference type="SAM" id="Phobius"/>
    </source>
</evidence>
<dbReference type="OrthoDB" id="5432725at2"/>
<feature type="transmembrane region" description="Helical" evidence="1">
    <location>
        <begin position="87"/>
        <end position="106"/>
    </location>
</feature>
<gene>
    <name evidence="2" type="ORF">SAMN02745124_03741</name>
</gene>
<dbReference type="Proteomes" id="UP000184139">
    <property type="component" value="Unassembled WGS sequence"/>
</dbReference>
<keyword evidence="1" id="KW-1133">Transmembrane helix</keyword>
<protein>
    <submittedName>
        <fullName evidence="2">Uncharacterized protein</fullName>
    </submittedName>
</protein>
<dbReference type="AlphaFoldDB" id="A0A1M5Y943"/>
<evidence type="ECO:0000313" key="3">
    <source>
        <dbReference type="Proteomes" id="UP000184139"/>
    </source>
</evidence>
<keyword evidence="3" id="KW-1185">Reference proteome</keyword>
<keyword evidence="1" id="KW-0472">Membrane</keyword>
<evidence type="ECO:0000313" key="2">
    <source>
        <dbReference type="EMBL" id="SHI08358.1"/>
    </source>
</evidence>
<dbReference type="RefSeq" id="WP_073378488.1">
    <property type="nucleotide sequence ID" value="NZ_FQXS01000030.1"/>
</dbReference>